<dbReference type="Proteomes" id="UP001199322">
    <property type="component" value="Unassembled WGS sequence"/>
</dbReference>
<evidence type="ECO:0000313" key="2">
    <source>
        <dbReference type="EMBL" id="MBX3890258.1"/>
    </source>
</evidence>
<evidence type="ECO:0000256" key="1">
    <source>
        <dbReference type="SAM" id="MobiDB-lite"/>
    </source>
</evidence>
<dbReference type="EMBL" id="QGBI01000008">
    <property type="protein sequence ID" value="MBX3890258.1"/>
    <property type="molecule type" value="Genomic_DNA"/>
</dbReference>
<dbReference type="RefSeq" id="WP_182552933.1">
    <property type="nucleotide sequence ID" value="NZ_JAYMZN010000303.1"/>
</dbReference>
<protein>
    <submittedName>
        <fullName evidence="2">Uncharacterized protein</fullName>
    </submittedName>
</protein>
<sequence>MIRREGEKLIKRSIFVEKSDYERLVKYSELKNQSISQTFRDLMSSSRNWVENKMKEIEAKNSTQGPEEKSSSQ</sequence>
<organism evidence="2 3">
    <name type="scientific">Ralstonia pickettii</name>
    <name type="common">Burkholderia pickettii</name>
    <dbReference type="NCBI Taxonomy" id="329"/>
    <lineage>
        <taxon>Bacteria</taxon>
        <taxon>Pseudomonadati</taxon>
        <taxon>Pseudomonadota</taxon>
        <taxon>Betaproteobacteria</taxon>
        <taxon>Burkholderiales</taxon>
        <taxon>Burkholderiaceae</taxon>
        <taxon>Ralstonia</taxon>
    </lineage>
</organism>
<accession>A0AAW4Q7B7</accession>
<comment type="caution">
    <text evidence="2">The sequence shown here is derived from an EMBL/GenBank/DDBJ whole genome shotgun (WGS) entry which is preliminary data.</text>
</comment>
<name>A0AAW4Q7B7_RALPI</name>
<reference evidence="2" key="1">
    <citation type="submission" date="2018-06" db="EMBL/GenBank/DDBJ databases">
        <authorList>
            <person name="O'Rourke A."/>
        </authorList>
    </citation>
    <scope>NUCLEOTIDE SEQUENCE</scope>
    <source>
        <strain evidence="2">132550021-3</strain>
    </source>
</reference>
<dbReference type="AlphaFoldDB" id="A0AAW4Q7B7"/>
<gene>
    <name evidence="2" type="ORF">DEE74_10310</name>
</gene>
<proteinExistence type="predicted"/>
<evidence type="ECO:0000313" key="3">
    <source>
        <dbReference type="Proteomes" id="UP001199322"/>
    </source>
</evidence>
<feature type="region of interest" description="Disordered" evidence="1">
    <location>
        <begin position="53"/>
        <end position="73"/>
    </location>
</feature>